<dbReference type="EMBL" id="JAFLQW010000364">
    <property type="protein sequence ID" value="MBO0350147.1"/>
    <property type="molecule type" value="Genomic_DNA"/>
</dbReference>
<proteinExistence type="predicted"/>
<feature type="region of interest" description="Disordered" evidence="1">
    <location>
        <begin position="36"/>
        <end position="65"/>
    </location>
</feature>
<protein>
    <submittedName>
        <fullName evidence="2">Uncharacterized protein</fullName>
    </submittedName>
</protein>
<gene>
    <name evidence="2" type="ORF">J0895_13690</name>
</gene>
<dbReference type="Proteomes" id="UP000664844">
    <property type="component" value="Unassembled WGS sequence"/>
</dbReference>
<organism evidence="2 3">
    <name type="scientific">Phormidium pseudopriestleyi FRX01</name>
    <dbReference type="NCBI Taxonomy" id="1759528"/>
    <lineage>
        <taxon>Bacteria</taxon>
        <taxon>Bacillati</taxon>
        <taxon>Cyanobacteriota</taxon>
        <taxon>Cyanophyceae</taxon>
        <taxon>Oscillatoriophycideae</taxon>
        <taxon>Oscillatoriales</taxon>
        <taxon>Oscillatoriaceae</taxon>
        <taxon>Phormidium</taxon>
    </lineage>
</organism>
<evidence type="ECO:0000313" key="2">
    <source>
        <dbReference type="EMBL" id="MBO0350147.1"/>
    </source>
</evidence>
<reference evidence="2 3" key="1">
    <citation type="submission" date="2021-03" db="EMBL/GenBank/DDBJ databases">
        <title>Metabolic Capacity of the Antarctic Cyanobacterium Phormidium pseudopriestleyi that Sustains Oxygenic Photosynthesis in the Presence of Hydrogen Sulfide.</title>
        <authorList>
            <person name="Lumian J.E."/>
            <person name="Jungblut A.D."/>
            <person name="Dillon M.L."/>
            <person name="Hawes I."/>
            <person name="Doran P.T."/>
            <person name="Mackey T.J."/>
            <person name="Dick G.J."/>
            <person name="Grettenberger C.L."/>
            <person name="Sumner D.Y."/>
        </authorList>
    </citation>
    <scope>NUCLEOTIDE SEQUENCE [LARGE SCALE GENOMIC DNA]</scope>
    <source>
        <strain evidence="2 3">FRX01</strain>
    </source>
</reference>
<evidence type="ECO:0000256" key="1">
    <source>
        <dbReference type="SAM" id="MobiDB-lite"/>
    </source>
</evidence>
<comment type="caution">
    <text evidence="2">The sequence shown here is derived from an EMBL/GenBank/DDBJ whole genome shotgun (WGS) entry which is preliminary data.</text>
</comment>
<name>A0ABS3FTI3_9CYAN</name>
<feature type="compositionally biased region" description="Polar residues" evidence="1">
    <location>
        <begin position="43"/>
        <end position="57"/>
    </location>
</feature>
<sequence length="95" mass="10627">MASPDSIGRWRSGDRETLERLHQVAGTALPKFGYGMTAEFQPQGDSRQEPLSLNPPSESVPELGELDDRLQNIRSQLKESRDRLQQICTNLNSSS</sequence>
<keyword evidence="3" id="KW-1185">Reference proteome</keyword>
<accession>A0ABS3FTI3</accession>
<evidence type="ECO:0000313" key="3">
    <source>
        <dbReference type="Proteomes" id="UP000664844"/>
    </source>
</evidence>
<dbReference type="RefSeq" id="WP_207088642.1">
    <property type="nucleotide sequence ID" value="NZ_JAFLQW010000364.1"/>
</dbReference>